<feature type="domain" description="DUF4365" evidence="1">
    <location>
        <begin position="8"/>
        <end position="125"/>
    </location>
</feature>
<accession>C7RGE7</accession>
<sequence>MLNNKDIETISVNAVKNSITITECLEEFISDNDKEPSWDGHIIIYEKIKGHKSNIIGRVPVQVKGKIKKNQSSDEISYIMKVSDLRNYFNDGGCFLFVVYINPGNTQETKIYYNALTPIKLKNILKNVSKQKNKSLKLKAFPTENAKKEIILKNFYMDCKRQTSFNLNDYIQLDQIGKIDKIEEIVIPISSTSKFESYKTLLENDHYFYARLKGSSTLIPVNALPKVHSISNIMDTSISVNGKIYYNKIKIIRKIDQYILRIGESLNLIFNETDDHFKINYESSSKARVLAKDLEFNIKILEEGYFRINDEIIEIDRKKLSYNNFDINQMKQKLEFTKDVVKTLDILGCKEDINFNELEKQDLKHLNVLISAFVYDRNIVINEDIGNSLHYVNVGNLKFLLFFEELEAHNKFKLNDFFDIHLYSKHIEEDKETKYYDVSQFLTLSTNDILTLNNIDFTKIILDFKEIDHNKYTFPSANSFLIELLLALDKAKGIRKEEITETCVELAQWIRTSPDDELEQEIKILNLLQVYKRQRNLTDDEIDELYRIIENKSNNYQYMVGAYLLLEQQRQANRYFMKMSDIDQDNFRKLPIYHFWRND</sequence>
<dbReference type="KEGG" id="apr:Apre_0511"/>
<dbReference type="Proteomes" id="UP000002294">
    <property type="component" value="Chromosome"/>
</dbReference>
<keyword evidence="3" id="KW-1185">Reference proteome</keyword>
<dbReference type="OrthoDB" id="2066879at2"/>
<dbReference type="HOGENOM" id="CLU_031947_1_0_9"/>
<evidence type="ECO:0000313" key="2">
    <source>
        <dbReference type="EMBL" id="ACV28558.1"/>
    </source>
</evidence>
<evidence type="ECO:0000313" key="3">
    <source>
        <dbReference type="Proteomes" id="UP000002294"/>
    </source>
</evidence>
<name>C7RGE7_ANAPD</name>
<evidence type="ECO:0000259" key="1">
    <source>
        <dbReference type="Pfam" id="PF14280"/>
    </source>
</evidence>
<gene>
    <name evidence="2" type="ordered locus">Apre_0511</name>
</gene>
<dbReference type="AlphaFoldDB" id="C7RGE7"/>
<proteinExistence type="predicted"/>
<organism evidence="2 3">
    <name type="scientific">Anaerococcus prevotii (strain ATCC 9321 / DSM 20548 / JCM 6508 / NCTC 11806 / PC1)</name>
    <name type="common">Peptostreptococcus prevotii</name>
    <name type="synonym">Peptococcus prevotii</name>
    <dbReference type="NCBI Taxonomy" id="525919"/>
    <lineage>
        <taxon>Bacteria</taxon>
        <taxon>Bacillati</taxon>
        <taxon>Bacillota</taxon>
        <taxon>Tissierellia</taxon>
        <taxon>Tissierellales</taxon>
        <taxon>Peptoniphilaceae</taxon>
        <taxon>Anaerococcus</taxon>
    </lineage>
</organism>
<dbReference type="EMBL" id="CP001708">
    <property type="protein sequence ID" value="ACV28558.1"/>
    <property type="molecule type" value="Genomic_DNA"/>
</dbReference>
<reference evidence="2 3" key="1">
    <citation type="journal article" date="2009" name="Stand. Genomic Sci.">
        <title>Complete genome sequence of Anaerococcus prevotii type strain (PC1).</title>
        <authorList>
            <person name="Labutti K."/>
            <person name="Pukall R."/>
            <person name="Steenblock K."/>
            <person name="Glavina Del Rio T."/>
            <person name="Tice H."/>
            <person name="Copeland A."/>
            <person name="Cheng J.F."/>
            <person name="Lucas S."/>
            <person name="Chen F."/>
            <person name="Nolan M."/>
            <person name="Bruce D."/>
            <person name="Goodwin L."/>
            <person name="Pitluck S."/>
            <person name="Ivanova N."/>
            <person name="Mavromatis K."/>
            <person name="Ovchinnikova G."/>
            <person name="Pati A."/>
            <person name="Chen A."/>
            <person name="Palaniappan K."/>
            <person name="Land M."/>
            <person name="Hauser L."/>
            <person name="Chang Y.J."/>
            <person name="Jeffries C.D."/>
            <person name="Chain P."/>
            <person name="Saunders E."/>
            <person name="Brettin T."/>
            <person name="Detter J.C."/>
            <person name="Han C."/>
            <person name="Goker M."/>
            <person name="Bristow J."/>
            <person name="Eisen J.A."/>
            <person name="Markowitz V."/>
            <person name="Hugenholtz P."/>
            <person name="Kyrpides N.C."/>
            <person name="Klenk H.P."/>
            <person name="Lapidus A."/>
        </authorList>
    </citation>
    <scope>NUCLEOTIDE SEQUENCE [LARGE SCALE GENOMIC DNA]</scope>
    <source>
        <strain evidence="3">ATCC 9321 / DSM 20548 / JCM 6508 / NCTC 11806 / PC1</strain>
    </source>
</reference>
<protein>
    <recommendedName>
        <fullName evidence="1">DUF4365 domain-containing protein</fullName>
    </recommendedName>
</protein>
<dbReference type="STRING" id="525919.Apre_0511"/>
<dbReference type="RefSeq" id="WP_015777469.1">
    <property type="nucleotide sequence ID" value="NC_013171.1"/>
</dbReference>
<dbReference type="InterPro" id="IPR025375">
    <property type="entry name" value="DUF4365"/>
</dbReference>
<dbReference type="eggNOG" id="ENOG502ZPYH">
    <property type="taxonomic scope" value="Bacteria"/>
</dbReference>
<dbReference type="Pfam" id="PF14280">
    <property type="entry name" value="DUF4365"/>
    <property type="match status" value="1"/>
</dbReference>